<dbReference type="CDD" id="cd07035">
    <property type="entry name" value="TPP_PYR_POX_like"/>
    <property type="match status" value="1"/>
</dbReference>
<dbReference type="PROSITE" id="PS00187">
    <property type="entry name" value="TPP_ENZYMES"/>
    <property type="match status" value="1"/>
</dbReference>
<evidence type="ECO:0000259" key="8">
    <source>
        <dbReference type="Pfam" id="PF02775"/>
    </source>
</evidence>
<dbReference type="GO" id="GO:0050660">
    <property type="term" value="F:flavin adenine dinucleotide binding"/>
    <property type="evidence" value="ECO:0007669"/>
    <property type="project" value="TreeGrafter"/>
</dbReference>
<dbReference type="OrthoDB" id="10006023at2759"/>
<dbReference type="SUPFAM" id="SSF52467">
    <property type="entry name" value="DHS-like NAD/FAD-binding domain"/>
    <property type="match status" value="1"/>
</dbReference>
<dbReference type="GeneID" id="54457861"/>
<feature type="domain" description="Thiamine pyrophosphate enzyme TPP-binding" evidence="8">
    <location>
        <begin position="406"/>
        <end position="557"/>
    </location>
</feature>
<dbReference type="InterPro" id="IPR011766">
    <property type="entry name" value="TPP_enzyme_TPP-bd"/>
</dbReference>
<dbReference type="GO" id="GO:0003984">
    <property type="term" value="F:acetolactate synthase activity"/>
    <property type="evidence" value="ECO:0007669"/>
    <property type="project" value="TreeGrafter"/>
</dbReference>
<protein>
    <submittedName>
        <fullName evidence="10 12">Acetolactate synthase I/II/III large subunit</fullName>
    </submittedName>
</protein>
<reference evidence="10 12" key="1">
    <citation type="journal article" date="2020" name="Stud. Mycol.">
        <title>101 Dothideomycetes genomes: a test case for predicting lifestyles and emergence of pathogens.</title>
        <authorList>
            <person name="Haridas S."/>
            <person name="Albert R."/>
            <person name="Binder M."/>
            <person name="Bloem J."/>
            <person name="Labutti K."/>
            <person name="Salamov A."/>
            <person name="Andreopoulos B."/>
            <person name="Baker S."/>
            <person name="Barry K."/>
            <person name="Bills G."/>
            <person name="Bluhm B."/>
            <person name="Cannon C."/>
            <person name="Castanera R."/>
            <person name="Culley D."/>
            <person name="Daum C."/>
            <person name="Ezra D."/>
            <person name="Gonzalez J."/>
            <person name="Henrissat B."/>
            <person name="Kuo A."/>
            <person name="Liang C."/>
            <person name="Lipzen A."/>
            <person name="Lutzoni F."/>
            <person name="Magnuson J."/>
            <person name="Mondo S."/>
            <person name="Nolan M."/>
            <person name="Ohm R."/>
            <person name="Pangilinan J."/>
            <person name="Park H.-J."/>
            <person name="Ramirez L."/>
            <person name="Alfaro M."/>
            <person name="Sun H."/>
            <person name="Tritt A."/>
            <person name="Yoshinaga Y."/>
            <person name="Zwiers L.-H."/>
            <person name="Turgeon B."/>
            <person name="Goodwin S."/>
            <person name="Spatafora J."/>
            <person name="Crous P."/>
            <person name="Grigoriev I."/>
        </authorList>
    </citation>
    <scope>NUCLEOTIDE SEQUENCE</scope>
    <source>
        <strain evidence="10 12">CBS 304.34</strain>
    </source>
</reference>
<dbReference type="RefSeq" id="XP_033573781.1">
    <property type="nucleotide sequence ID" value="XM_033716968.1"/>
</dbReference>
<evidence type="ECO:0000256" key="1">
    <source>
        <dbReference type="ARBA" id="ARBA00001946"/>
    </source>
</evidence>
<reference evidence="12" key="2">
    <citation type="submission" date="2020-04" db="EMBL/GenBank/DDBJ databases">
        <authorList>
            <consortium name="NCBI Genome Project"/>
        </authorList>
    </citation>
    <scope>NUCLEOTIDE SEQUENCE</scope>
    <source>
        <strain evidence="12">CBS 304.34</strain>
    </source>
</reference>
<evidence type="ECO:0000313" key="10">
    <source>
        <dbReference type="EMBL" id="KAF2806817.1"/>
    </source>
</evidence>
<keyword evidence="5 6" id="KW-0786">Thiamine pyrophosphate</keyword>
<organism evidence="10">
    <name type="scientific">Mytilinidion resinicola</name>
    <dbReference type="NCBI Taxonomy" id="574789"/>
    <lineage>
        <taxon>Eukaryota</taxon>
        <taxon>Fungi</taxon>
        <taxon>Dikarya</taxon>
        <taxon>Ascomycota</taxon>
        <taxon>Pezizomycotina</taxon>
        <taxon>Dothideomycetes</taxon>
        <taxon>Pleosporomycetidae</taxon>
        <taxon>Mytilinidiales</taxon>
        <taxon>Mytilinidiaceae</taxon>
        <taxon>Mytilinidion</taxon>
    </lineage>
</organism>
<dbReference type="SUPFAM" id="SSF52518">
    <property type="entry name" value="Thiamin diphosphate-binding fold (THDP-binding)"/>
    <property type="match status" value="2"/>
</dbReference>
<evidence type="ECO:0000256" key="5">
    <source>
        <dbReference type="ARBA" id="ARBA00023052"/>
    </source>
</evidence>
<dbReference type="EMBL" id="MU003706">
    <property type="protein sequence ID" value="KAF2806817.1"/>
    <property type="molecule type" value="Genomic_DNA"/>
</dbReference>
<reference evidence="12" key="3">
    <citation type="submission" date="2025-04" db="UniProtKB">
        <authorList>
            <consortium name="RefSeq"/>
        </authorList>
    </citation>
    <scope>IDENTIFICATION</scope>
    <source>
        <strain evidence="12">CBS 304.34</strain>
    </source>
</reference>
<gene>
    <name evidence="10 12" type="ORF">BDZ99DRAFT_422032</name>
</gene>
<evidence type="ECO:0000256" key="6">
    <source>
        <dbReference type="RuleBase" id="RU362132"/>
    </source>
</evidence>
<dbReference type="Pfam" id="PF00205">
    <property type="entry name" value="TPP_enzyme_M"/>
    <property type="match status" value="1"/>
</dbReference>
<dbReference type="AlphaFoldDB" id="A0A6A6YG00"/>
<dbReference type="InterPro" id="IPR000399">
    <property type="entry name" value="TPP-bd_CS"/>
</dbReference>
<dbReference type="PANTHER" id="PTHR18968">
    <property type="entry name" value="THIAMINE PYROPHOSPHATE ENZYMES"/>
    <property type="match status" value="1"/>
</dbReference>
<dbReference type="InterPro" id="IPR012001">
    <property type="entry name" value="Thiamin_PyroP_enz_TPP-bd_dom"/>
</dbReference>
<evidence type="ECO:0000256" key="3">
    <source>
        <dbReference type="ARBA" id="ARBA00007812"/>
    </source>
</evidence>
<name>A0A6A6YG00_9PEZI</name>
<dbReference type="GO" id="GO:0000287">
    <property type="term" value="F:magnesium ion binding"/>
    <property type="evidence" value="ECO:0007669"/>
    <property type="project" value="InterPro"/>
</dbReference>
<evidence type="ECO:0000259" key="7">
    <source>
        <dbReference type="Pfam" id="PF00205"/>
    </source>
</evidence>
<keyword evidence="4" id="KW-0479">Metal-binding</keyword>
<dbReference type="Gene3D" id="3.40.50.970">
    <property type="match status" value="2"/>
</dbReference>
<dbReference type="PANTHER" id="PTHR18968:SF166">
    <property type="entry name" value="2-HYDROXYACYL-COA LYASE 2"/>
    <property type="match status" value="1"/>
</dbReference>
<dbReference type="Pfam" id="PF02776">
    <property type="entry name" value="TPP_enzyme_N"/>
    <property type="match status" value="1"/>
</dbReference>
<evidence type="ECO:0000256" key="2">
    <source>
        <dbReference type="ARBA" id="ARBA00001964"/>
    </source>
</evidence>
<dbReference type="Pfam" id="PF02775">
    <property type="entry name" value="TPP_enzyme_C"/>
    <property type="match status" value="1"/>
</dbReference>
<dbReference type="GO" id="GO:0005948">
    <property type="term" value="C:acetolactate synthase complex"/>
    <property type="evidence" value="ECO:0007669"/>
    <property type="project" value="TreeGrafter"/>
</dbReference>
<dbReference type="GO" id="GO:0030976">
    <property type="term" value="F:thiamine pyrophosphate binding"/>
    <property type="evidence" value="ECO:0007669"/>
    <property type="project" value="InterPro"/>
</dbReference>
<proteinExistence type="inferred from homology"/>
<dbReference type="InterPro" id="IPR045229">
    <property type="entry name" value="TPP_enz"/>
</dbReference>
<feature type="domain" description="Thiamine pyrophosphate enzyme central" evidence="7">
    <location>
        <begin position="209"/>
        <end position="341"/>
    </location>
</feature>
<sequence>MANAPITLSKPQGREITGGDLLAQALKVLGVDVAFGVHGGHLDSFLMGCVHAGIRLVDTRHETCAVQAAEAYGKVNGKVGVSFITANSGFSNGLAGLATALADRNPVFVITSSPPLRDAETNALQGFHDQVVVSSPLTKWSHRVTITEEIPSLVSFGFRTAMGGAPGPVLMDLPIDVLFQPVQQNRISWGSLGKPFPFRPGPHQAAITASCDLIRAAKRPALITGSGGQSVENTKALSVFVDLTGIPVFHGIKYGSALPIDHPLQSGVVTELAKFPYIGKEPPDLIILIGARPGTLMAARSGAILPHKGTKYIQADVDATEPGRSLSTDLSVVSDSCQYLLALIKALGPNTTKADKDWIATATGLKRLPSGYENEPEDSSPQKIHPWHGIKQVFSSLEPGCILVIDGGECSSWSAQLQEYAKPSLTLFAIGHLGFLGNGYGYAIGAAVAEPSKQVVMVQGDGSAGFHFAELETFSRHNLNILSVIANNYIWGMSKHGQDLMWTDKNTARPVTTLNPETKFEVAAQGFGNAGAKVDKYANIESTVKKLSKEPMPALLNLIIDAQPIHPGTAAMINPTDDPDIIVVPYYDNLPRPMFKDVK</sequence>
<dbReference type="GO" id="GO:0009097">
    <property type="term" value="P:isoleucine biosynthetic process"/>
    <property type="evidence" value="ECO:0007669"/>
    <property type="project" value="TreeGrafter"/>
</dbReference>
<comment type="cofactor">
    <cofactor evidence="1">
        <name>Mg(2+)</name>
        <dbReference type="ChEBI" id="CHEBI:18420"/>
    </cofactor>
</comment>
<dbReference type="InterPro" id="IPR029035">
    <property type="entry name" value="DHS-like_NAD/FAD-binding_dom"/>
</dbReference>
<feature type="non-terminal residue" evidence="10">
    <location>
        <position position="1"/>
    </location>
</feature>
<accession>A0A6A6YG00</accession>
<dbReference type="InterPro" id="IPR029061">
    <property type="entry name" value="THDP-binding"/>
</dbReference>
<dbReference type="GO" id="GO:0009099">
    <property type="term" value="P:L-valine biosynthetic process"/>
    <property type="evidence" value="ECO:0007669"/>
    <property type="project" value="TreeGrafter"/>
</dbReference>
<keyword evidence="11" id="KW-1185">Reference proteome</keyword>
<evidence type="ECO:0000313" key="12">
    <source>
        <dbReference type="RefSeq" id="XP_033573781.1"/>
    </source>
</evidence>
<evidence type="ECO:0000313" key="11">
    <source>
        <dbReference type="Proteomes" id="UP000504636"/>
    </source>
</evidence>
<evidence type="ECO:0000256" key="4">
    <source>
        <dbReference type="ARBA" id="ARBA00022723"/>
    </source>
</evidence>
<comment type="cofactor">
    <cofactor evidence="2">
        <name>thiamine diphosphate</name>
        <dbReference type="ChEBI" id="CHEBI:58937"/>
    </cofactor>
</comment>
<dbReference type="Gene3D" id="3.40.50.1220">
    <property type="entry name" value="TPP-binding domain"/>
    <property type="match status" value="1"/>
</dbReference>
<feature type="domain" description="Thiamine pyrophosphate enzyme N-terminal TPP-binding" evidence="9">
    <location>
        <begin position="17"/>
        <end position="130"/>
    </location>
</feature>
<comment type="similarity">
    <text evidence="3 6">Belongs to the TPP enzyme family.</text>
</comment>
<evidence type="ECO:0000259" key="9">
    <source>
        <dbReference type="Pfam" id="PF02776"/>
    </source>
</evidence>
<dbReference type="Proteomes" id="UP000504636">
    <property type="component" value="Unplaced"/>
</dbReference>
<dbReference type="InterPro" id="IPR012000">
    <property type="entry name" value="Thiamin_PyroP_enz_cen_dom"/>
</dbReference>